<dbReference type="Proteomes" id="UP000018454">
    <property type="component" value="Unassembled WGS sequence"/>
</dbReference>
<comment type="caution">
    <text evidence="2">The sequence shown here is derived from an EMBL/GenBank/DDBJ whole genome shotgun (WGS) entry which is preliminary data.</text>
</comment>
<reference evidence="2 3" key="1">
    <citation type="journal article" date="2011" name="Science">
        <title>Drosophila microbiome modulates host developmental and metabolic homeostasis via insulin signaling.</title>
        <authorList>
            <person name="Shin S.C."/>
            <person name="Kim S.H."/>
            <person name="You H."/>
            <person name="Kim B."/>
            <person name="Kim A.C."/>
            <person name="Lee K.A."/>
            <person name="Yoon J.H."/>
            <person name="Ryu J.H."/>
            <person name="Lee W.J."/>
        </authorList>
    </citation>
    <scope>NUCLEOTIDE SEQUENCE [LARGE SCALE GENOMIC DNA]</scope>
    <source>
        <strain evidence="2 3">DM001</strain>
    </source>
</reference>
<dbReference type="Pfam" id="PF09347">
    <property type="entry name" value="DUF1989"/>
    <property type="match status" value="1"/>
</dbReference>
<evidence type="ECO:0000259" key="1">
    <source>
        <dbReference type="Pfam" id="PF09347"/>
    </source>
</evidence>
<dbReference type="PANTHER" id="PTHR31527">
    <property type="entry name" value="RE64534P"/>
    <property type="match status" value="1"/>
</dbReference>
<protein>
    <recommendedName>
        <fullName evidence="1">DUF1989 domain-containing protein</fullName>
    </recommendedName>
</protein>
<accession>F1YRF0</accession>
<gene>
    <name evidence="2" type="primary">ycgI</name>
    <name evidence="2" type="ORF">APO_0481</name>
</gene>
<evidence type="ECO:0000313" key="2">
    <source>
        <dbReference type="EMBL" id="EGE48635.1"/>
    </source>
</evidence>
<organism evidence="2 3">
    <name type="scientific">Acetobacter pomorum DM001</name>
    <dbReference type="NCBI Taxonomy" id="945681"/>
    <lineage>
        <taxon>Bacteria</taxon>
        <taxon>Pseudomonadati</taxon>
        <taxon>Pseudomonadota</taxon>
        <taxon>Alphaproteobacteria</taxon>
        <taxon>Acetobacterales</taxon>
        <taxon>Acetobacteraceae</taxon>
        <taxon>Acetobacter</taxon>
    </lineage>
</organism>
<evidence type="ECO:0000313" key="3">
    <source>
        <dbReference type="Proteomes" id="UP000018454"/>
    </source>
</evidence>
<dbReference type="NCBIfam" id="TIGR03424">
    <property type="entry name" value="urea_degr_1"/>
    <property type="match status" value="1"/>
</dbReference>
<dbReference type="InterPro" id="IPR018959">
    <property type="entry name" value="DUF1989"/>
</dbReference>
<name>F1YRF0_9PROT</name>
<dbReference type="AlphaFoldDB" id="F1YRF0"/>
<proteinExistence type="predicted"/>
<dbReference type="EMBL" id="AEUP01000010">
    <property type="protein sequence ID" value="EGE48635.1"/>
    <property type="molecule type" value="Genomic_DNA"/>
</dbReference>
<sequence>MIFAGHFVKKPAVASKTQIPSLPDPGTRPMPEYDISKVFSAITLDQVVPARVPWSGVVRKGQVLRIIDLESQQAVDALFYNAHAYYERYSAQDTLLNQGSAYIGKGGRLFSNEGNVLMTVVEDTCGRHDTLAGACSCESNTVRFGHETKYMHACRENFLLEVEKYGMGKRDIVNNVNFFMNVPIMQNGELVIDDGLSVPGGFVDLRAEMDTLVVLSNCPQVNNPCNGFTPTPIRVVIGDPASI</sequence>
<dbReference type="PANTHER" id="PTHR31527:SF0">
    <property type="entry name" value="RE64534P"/>
    <property type="match status" value="1"/>
</dbReference>
<dbReference type="InterPro" id="IPR017791">
    <property type="entry name" value="UAAP2"/>
</dbReference>
<feature type="domain" description="DUF1989" evidence="1">
    <location>
        <begin position="47"/>
        <end position="212"/>
    </location>
</feature>